<dbReference type="Proteomes" id="UP000521199">
    <property type="component" value="Unassembled WGS sequence"/>
</dbReference>
<name>A0A7W8FZI9_9GAMM</name>
<evidence type="ECO:0000313" key="3">
    <source>
        <dbReference type="EMBL" id="MBB5207264.1"/>
    </source>
</evidence>
<dbReference type="GO" id="GO:0016020">
    <property type="term" value="C:membrane"/>
    <property type="evidence" value="ECO:0007669"/>
    <property type="project" value="InterPro"/>
</dbReference>
<gene>
    <name evidence="3" type="ORF">HNQ52_000780</name>
</gene>
<feature type="transmembrane region" description="Helical" evidence="2">
    <location>
        <begin position="161"/>
        <end position="181"/>
    </location>
</feature>
<keyword evidence="4" id="KW-1185">Reference proteome</keyword>
<accession>A0A7W8FZI9</accession>
<organism evidence="3 4">
    <name type="scientific">Chiayiivirga flava</name>
    <dbReference type="NCBI Taxonomy" id="659595"/>
    <lineage>
        <taxon>Bacteria</taxon>
        <taxon>Pseudomonadati</taxon>
        <taxon>Pseudomonadota</taxon>
        <taxon>Gammaproteobacteria</taxon>
        <taxon>Lysobacterales</taxon>
        <taxon>Lysobacteraceae</taxon>
        <taxon>Chiayiivirga</taxon>
    </lineage>
</organism>
<keyword evidence="2" id="KW-0472">Membrane</keyword>
<reference evidence="3 4" key="1">
    <citation type="submission" date="2020-08" db="EMBL/GenBank/DDBJ databases">
        <title>Genomic Encyclopedia of Type Strains, Phase IV (KMG-IV): sequencing the most valuable type-strain genomes for metagenomic binning, comparative biology and taxonomic classification.</title>
        <authorList>
            <person name="Goeker M."/>
        </authorList>
    </citation>
    <scope>NUCLEOTIDE SEQUENCE [LARGE SCALE GENOMIC DNA]</scope>
    <source>
        <strain evidence="3 4">DSM 24163</strain>
    </source>
</reference>
<evidence type="ECO:0000256" key="2">
    <source>
        <dbReference type="SAM" id="Phobius"/>
    </source>
</evidence>
<comment type="caution">
    <text evidence="3">The sequence shown here is derived from an EMBL/GenBank/DDBJ whole genome shotgun (WGS) entry which is preliminary data.</text>
</comment>
<feature type="transmembrane region" description="Helical" evidence="2">
    <location>
        <begin position="6"/>
        <end position="29"/>
    </location>
</feature>
<keyword evidence="2" id="KW-0812">Transmembrane</keyword>
<comment type="similarity">
    <text evidence="1">Belongs to the YggT family.</text>
</comment>
<feature type="transmembrane region" description="Helical" evidence="2">
    <location>
        <begin position="81"/>
        <end position="99"/>
    </location>
</feature>
<dbReference type="PANTHER" id="PTHR33219:SF14">
    <property type="entry name" value="PROTEIN COFACTOR ASSEMBLY OF COMPLEX C SUBUNIT B CCB3, CHLOROPLASTIC-RELATED"/>
    <property type="match status" value="1"/>
</dbReference>
<keyword evidence="2" id="KW-1133">Transmembrane helix</keyword>
<evidence type="ECO:0000256" key="1">
    <source>
        <dbReference type="ARBA" id="ARBA00010894"/>
    </source>
</evidence>
<dbReference type="Pfam" id="PF02325">
    <property type="entry name" value="CCB3_YggT"/>
    <property type="match status" value="2"/>
</dbReference>
<dbReference type="PANTHER" id="PTHR33219">
    <property type="entry name" value="YLMG HOMOLOG PROTEIN 2, CHLOROPLASTIC"/>
    <property type="match status" value="1"/>
</dbReference>
<dbReference type="RefSeq" id="WP_183959781.1">
    <property type="nucleotide sequence ID" value="NZ_JACHHP010000001.1"/>
</dbReference>
<evidence type="ECO:0000313" key="4">
    <source>
        <dbReference type="Proteomes" id="UP000521199"/>
    </source>
</evidence>
<dbReference type="InterPro" id="IPR003425">
    <property type="entry name" value="CCB3/YggT"/>
</dbReference>
<dbReference type="AlphaFoldDB" id="A0A7W8FZI9"/>
<feature type="transmembrane region" description="Helical" evidence="2">
    <location>
        <begin position="105"/>
        <end position="123"/>
    </location>
</feature>
<protein>
    <submittedName>
        <fullName evidence="3">YggT family protein</fullName>
    </submittedName>
</protein>
<dbReference type="EMBL" id="JACHHP010000001">
    <property type="protein sequence ID" value="MBB5207264.1"/>
    <property type="molecule type" value="Genomic_DNA"/>
</dbReference>
<proteinExistence type="inferred from homology"/>
<sequence length="191" mass="20849">MNYFANAGAILIEVVFGAVVLLFVLRVLLQWVRANFYNPICQFVYKATNPVLMPLRRVLRPVRNLDTAGIAVAYVLECLKIWLLAALGGMTLGLGATLVLGVADLLSVLIGLYFVLILARVILSWVGRDSYHPIVPLIAQLTQPLLGPLRRMLPQPGGFDFSPMVAMLGLMLARALILAPLTDWGRALALG</sequence>